<feature type="region of interest" description="Disordered" evidence="1">
    <location>
        <begin position="130"/>
        <end position="259"/>
    </location>
</feature>
<sequence length="454" mass="48859">MWGGKPLLGRTAELRSEGAPFDFFNAELAGIEIGRHVTFREPLMCLNSGNSPQLITGDRKTGVGNTDPDHALWVSATPGSRDPKDSPGAGRRAHCACARHFEDGGAHWETRGASGEIAYINAGHLTPHWNMPGMRWQRKNAGTPKKSPILKRRSAREKPNGGPLPSGGEARGPVTQRNQKQGRRKTAKTPAATEVPAASETPAATEVPAAAETPAATDGPPDGKEEMKRRKIRTIPHTKQPNEDSRDESPASPGGGIFQRLREKKGYISVIKMHFGANLPAILQDGGAQGEDGRTDTGTPDSAGALRMRPPFCKMAAPREKTAGRTPGGREISARNPDVCTYPYTKRFTNDHDQRYDLAVIVGKGTIILKVPSHLATLQRFRQRCRSLQRRCLVVVWSLESCHTDSSPATNDAEVPGEVITVIKMCTAHAPAILEDGGAQGEDGRTDGRTPGGP</sequence>
<feature type="compositionally biased region" description="Low complexity" evidence="1">
    <location>
        <begin position="189"/>
        <end position="217"/>
    </location>
</feature>
<dbReference type="Proteomes" id="UP001176940">
    <property type="component" value="Unassembled WGS sequence"/>
</dbReference>
<name>A0ABN9M4B0_9NEOB</name>
<feature type="compositionally biased region" description="Basic and acidic residues" evidence="1">
    <location>
        <begin position="240"/>
        <end position="249"/>
    </location>
</feature>
<reference evidence="2" key="1">
    <citation type="submission" date="2023-07" db="EMBL/GenBank/DDBJ databases">
        <authorList>
            <person name="Stuckert A."/>
        </authorList>
    </citation>
    <scope>NUCLEOTIDE SEQUENCE</scope>
</reference>
<feature type="non-terminal residue" evidence="2">
    <location>
        <position position="454"/>
    </location>
</feature>
<feature type="region of interest" description="Disordered" evidence="1">
    <location>
        <begin position="286"/>
        <end position="307"/>
    </location>
</feature>
<protein>
    <submittedName>
        <fullName evidence="2">Uncharacterized protein</fullName>
    </submittedName>
</protein>
<proteinExistence type="predicted"/>
<accession>A0ABN9M4B0</accession>
<comment type="caution">
    <text evidence="2">The sequence shown here is derived from an EMBL/GenBank/DDBJ whole genome shotgun (WGS) entry which is preliminary data.</text>
</comment>
<keyword evidence="3" id="KW-1185">Reference proteome</keyword>
<evidence type="ECO:0000256" key="1">
    <source>
        <dbReference type="SAM" id="MobiDB-lite"/>
    </source>
</evidence>
<organism evidence="2 3">
    <name type="scientific">Ranitomeya imitator</name>
    <name type="common">mimic poison frog</name>
    <dbReference type="NCBI Taxonomy" id="111125"/>
    <lineage>
        <taxon>Eukaryota</taxon>
        <taxon>Metazoa</taxon>
        <taxon>Chordata</taxon>
        <taxon>Craniata</taxon>
        <taxon>Vertebrata</taxon>
        <taxon>Euteleostomi</taxon>
        <taxon>Amphibia</taxon>
        <taxon>Batrachia</taxon>
        <taxon>Anura</taxon>
        <taxon>Neobatrachia</taxon>
        <taxon>Hyloidea</taxon>
        <taxon>Dendrobatidae</taxon>
        <taxon>Dendrobatinae</taxon>
        <taxon>Ranitomeya</taxon>
    </lineage>
</organism>
<evidence type="ECO:0000313" key="3">
    <source>
        <dbReference type="Proteomes" id="UP001176940"/>
    </source>
</evidence>
<feature type="region of interest" description="Disordered" evidence="1">
    <location>
        <begin position="434"/>
        <end position="454"/>
    </location>
</feature>
<dbReference type="EMBL" id="CAUEEQ010036818">
    <property type="protein sequence ID" value="CAJ0953513.1"/>
    <property type="molecule type" value="Genomic_DNA"/>
</dbReference>
<gene>
    <name evidence="2" type="ORF">RIMI_LOCUS14341117</name>
</gene>
<evidence type="ECO:0000313" key="2">
    <source>
        <dbReference type="EMBL" id="CAJ0953513.1"/>
    </source>
</evidence>